<dbReference type="InterPro" id="IPR035897">
    <property type="entry name" value="Toll_tir_struct_dom_sf"/>
</dbReference>
<dbReference type="Pfam" id="PF10137">
    <property type="entry name" value="CAP12-PCTIR_TIR"/>
    <property type="match status" value="1"/>
</dbReference>
<feature type="domain" description="CD-NTase-associated protein 12/Pycsar effector protein TIR" evidence="1">
    <location>
        <begin position="166"/>
        <end position="280"/>
    </location>
</feature>
<reference evidence="2 3" key="1">
    <citation type="submission" date="2024-03" db="EMBL/GenBank/DDBJ databases">
        <title>Novel species of the genus Variovorax.</title>
        <authorList>
            <person name="Liu Q."/>
            <person name="Xin Y.-H."/>
        </authorList>
    </citation>
    <scope>NUCLEOTIDE SEQUENCE [LARGE SCALE GENOMIC DNA]</scope>
    <source>
        <strain evidence="2 3">KACC 18900</strain>
    </source>
</reference>
<evidence type="ECO:0000259" key="1">
    <source>
        <dbReference type="Pfam" id="PF10137"/>
    </source>
</evidence>
<keyword evidence="3" id="KW-1185">Reference proteome</keyword>
<dbReference type="InterPro" id="IPR019302">
    <property type="entry name" value="CAP12/PCTIR_TIR_dom"/>
</dbReference>
<sequence>MDSTKNRPKRVFISVPRDHNLGPTQRILKQAILKELRAQGIEPQEFQVSGLPLRSPYTFQAVRDIMARCHGALILGFARWHAQGVQNGLAIPTVWNHFEGAFALALKKELLVITEEHVSEDGITWGGGGQLVLRAPTETGPEWLQSEDAKRQLDAWIEAVKDVDDIFLAYSSKGRSTALDIHRFLTSRNVTVKDWEIDFAPAGTILDRLHEASRNCLGAVMLLTKDDEFLGEENYAAPRDNVIFEMGMFMEAKGRERVLVVREEGAKMPADIGGGIYLSLKDRSDISSIHAGLLHFIEKQI</sequence>
<proteinExistence type="predicted"/>
<dbReference type="RefSeq" id="WP_340341328.1">
    <property type="nucleotide sequence ID" value="NZ_JBBKZT010000002.1"/>
</dbReference>
<organism evidence="2 3">
    <name type="scientific">Variovorax rhizosphaerae</name>
    <dbReference type="NCBI Taxonomy" id="1836200"/>
    <lineage>
        <taxon>Bacteria</taxon>
        <taxon>Pseudomonadati</taxon>
        <taxon>Pseudomonadota</taxon>
        <taxon>Betaproteobacteria</taxon>
        <taxon>Burkholderiales</taxon>
        <taxon>Comamonadaceae</taxon>
        <taxon>Variovorax</taxon>
    </lineage>
</organism>
<name>A0ABU8WGW5_9BURK</name>
<evidence type="ECO:0000313" key="3">
    <source>
        <dbReference type="Proteomes" id="UP001385892"/>
    </source>
</evidence>
<accession>A0ABU8WGW5</accession>
<dbReference type="Gene3D" id="3.40.50.10140">
    <property type="entry name" value="Toll/interleukin-1 receptor homology (TIR) domain"/>
    <property type="match status" value="1"/>
</dbReference>
<protein>
    <submittedName>
        <fullName evidence="2">TIR domain-containing protein</fullName>
    </submittedName>
</protein>
<dbReference type="EMBL" id="JBBKZT010000002">
    <property type="protein sequence ID" value="MEJ8846184.1"/>
    <property type="molecule type" value="Genomic_DNA"/>
</dbReference>
<gene>
    <name evidence="2" type="ORF">WKW82_05975</name>
</gene>
<comment type="caution">
    <text evidence="2">The sequence shown here is derived from an EMBL/GenBank/DDBJ whole genome shotgun (WGS) entry which is preliminary data.</text>
</comment>
<evidence type="ECO:0000313" key="2">
    <source>
        <dbReference type="EMBL" id="MEJ8846184.1"/>
    </source>
</evidence>
<dbReference type="Proteomes" id="UP001385892">
    <property type="component" value="Unassembled WGS sequence"/>
</dbReference>